<dbReference type="PANTHER" id="PTHR47331:SF2">
    <property type="match status" value="1"/>
</dbReference>
<evidence type="ECO:0000313" key="2">
    <source>
        <dbReference type="Proteomes" id="UP001153954"/>
    </source>
</evidence>
<protein>
    <recommendedName>
        <fullName evidence="3">Integrase catalytic domain-containing protein</fullName>
    </recommendedName>
</protein>
<gene>
    <name evidence="1" type="ORF">EEDITHA_LOCUS15535</name>
</gene>
<dbReference type="GO" id="GO:0003676">
    <property type="term" value="F:nucleic acid binding"/>
    <property type="evidence" value="ECO:0007669"/>
    <property type="project" value="InterPro"/>
</dbReference>
<name>A0AAU9UNX2_EUPED</name>
<keyword evidence="2" id="KW-1185">Reference proteome</keyword>
<proteinExistence type="predicted"/>
<reference evidence="1" key="1">
    <citation type="submission" date="2022-03" db="EMBL/GenBank/DDBJ databases">
        <authorList>
            <person name="Tunstrom K."/>
        </authorList>
    </citation>
    <scope>NUCLEOTIDE SEQUENCE</scope>
</reference>
<sequence>MATRAIHLEAVTDLTAQAFIASFRIFVARKGPCLHLWSDNGTNFIGAAKELKTLFKRGKANITEEIAELLANDGTTWHFIPPRMPNYGGLWEAGQEQSVKRQYE</sequence>
<dbReference type="PANTHER" id="PTHR47331">
    <property type="entry name" value="PHD-TYPE DOMAIN-CONTAINING PROTEIN"/>
    <property type="match status" value="1"/>
</dbReference>
<dbReference type="InterPro" id="IPR036397">
    <property type="entry name" value="RNaseH_sf"/>
</dbReference>
<organism evidence="1 2">
    <name type="scientific">Euphydryas editha</name>
    <name type="common">Edith's checkerspot</name>
    <dbReference type="NCBI Taxonomy" id="104508"/>
    <lineage>
        <taxon>Eukaryota</taxon>
        <taxon>Metazoa</taxon>
        <taxon>Ecdysozoa</taxon>
        <taxon>Arthropoda</taxon>
        <taxon>Hexapoda</taxon>
        <taxon>Insecta</taxon>
        <taxon>Pterygota</taxon>
        <taxon>Neoptera</taxon>
        <taxon>Endopterygota</taxon>
        <taxon>Lepidoptera</taxon>
        <taxon>Glossata</taxon>
        <taxon>Ditrysia</taxon>
        <taxon>Papilionoidea</taxon>
        <taxon>Nymphalidae</taxon>
        <taxon>Nymphalinae</taxon>
        <taxon>Euphydryas</taxon>
    </lineage>
</organism>
<dbReference type="SUPFAM" id="SSF53098">
    <property type="entry name" value="Ribonuclease H-like"/>
    <property type="match status" value="1"/>
</dbReference>
<dbReference type="Proteomes" id="UP001153954">
    <property type="component" value="Unassembled WGS sequence"/>
</dbReference>
<evidence type="ECO:0008006" key="3">
    <source>
        <dbReference type="Google" id="ProtNLM"/>
    </source>
</evidence>
<comment type="caution">
    <text evidence="1">The sequence shown here is derived from an EMBL/GenBank/DDBJ whole genome shotgun (WGS) entry which is preliminary data.</text>
</comment>
<dbReference type="EMBL" id="CAKOGL010000023">
    <property type="protein sequence ID" value="CAH2100706.1"/>
    <property type="molecule type" value="Genomic_DNA"/>
</dbReference>
<evidence type="ECO:0000313" key="1">
    <source>
        <dbReference type="EMBL" id="CAH2100706.1"/>
    </source>
</evidence>
<dbReference type="Gene3D" id="3.30.420.10">
    <property type="entry name" value="Ribonuclease H-like superfamily/Ribonuclease H"/>
    <property type="match status" value="1"/>
</dbReference>
<accession>A0AAU9UNX2</accession>
<dbReference type="AlphaFoldDB" id="A0AAU9UNX2"/>
<dbReference type="InterPro" id="IPR012337">
    <property type="entry name" value="RNaseH-like_sf"/>
</dbReference>